<dbReference type="AlphaFoldDB" id="A0A835AMH5"/>
<dbReference type="InterPro" id="IPR046350">
    <property type="entry name" value="Cystatin_sf"/>
</dbReference>
<evidence type="ECO:0000256" key="1">
    <source>
        <dbReference type="ARBA" id="ARBA00007233"/>
    </source>
</evidence>
<accession>A0A835AMH5</accession>
<protein>
    <recommendedName>
        <fullName evidence="4">Cystatin domain-containing protein</fullName>
    </recommendedName>
</protein>
<organism evidence="5 6">
    <name type="scientific">Digitaria exilis</name>
    <dbReference type="NCBI Taxonomy" id="1010633"/>
    <lineage>
        <taxon>Eukaryota</taxon>
        <taxon>Viridiplantae</taxon>
        <taxon>Streptophyta</taxon>
        <taxon>Embryophyta</taxon>
        <taxon>Tracheophyta</taxon>
        <taxon>Spermatophyta</taxon>
        <taxon>Magnoliopsida</taxon>
        <taxon>Liliopsida</taxon>
        <taxon>Poales</taxon>
        <taxon>Poaceae</taxon>
        <taxon>PACMAD clade</taxon>
        <taxon>Panicoideae</taxon>
        <taxon>Panicodae</taxon>
        <taxon>Paniceae</taxon>
        <taxon>Anthephorinae</taxon>
        <taxon>Digitaria</taxon>
    </lineage>
</organism>
<dbReference type="Gene3D" id="3.10.450.10">
    <property type="match status" value="1"/>
</dbReference>
<evidence type="ECO:0000313" key="6">
    <source>
        <dbReference type="Proteomes" id="UP000636709"/>
    </source>
</evidence>
<dbReference type="InterPro" id="IPR000010">
    <property type="entry name" value="Cystatin_dom"/>
</dbReference>
<comment type="similarity">
    <text evidence="1">Belongs to the cystatin family. Phytocystatin subfamily.</text>
</comment>
<evidence type="ECO:0000259" key="4">
    <source>
        <dbReference type="Pfam" id="PF16845"/>
    </source>
</evidence>
<comment type="caution">
    <text evidence="5">The sequence shown here is derived from an EMBL/GenBank/DDBJ whole genome shotgun (WGS) entry which is preliminary data.</text>
</comment>
<feature type="domain" description="Cystatin" evidence="4">
    <location>
        <begin position="2"/>
        <end position="60"/>
    </location>
</feature>
<sequence>MEHVKQTNDNIKFNKVVSSEKDLSYGIHYDLTIDASNSKGKNGKYQAEVFQMSWEDKLSLSCPLVQLTHLDRVEAIILDNNVKNQGAIMHVISLV</sequence>
<dbReference type="EMBL" id="JACEFO010002349">
    <property type="protein sequence ID" value="KAF8664573.1"/>
    <property type="molecule type" value="Genomic_DNA"/>
</dbReference>
<proteinExistence type="inferred from homology"/>
<dbReference type="Pfam" id="PF16845">
    <property type="entry name" value="SQAPI"/>
    <property type="match status" value="1"/>
</dbReference>
<name>A0A835AMH5_9POAL</name>
<keyword evidence="6" id="KW-1185">Reference proteome</keyword>
<gene>
    <name evidence="5" type="ORF">HU200_054756</name>
</gene>
<dbReference type="OrthoDB" id="752087at2759"/>
<dbReference type="Proteomes" id="UP000636709">
    <property type="component" value="Unassembled WGS sequence"/>
</dbReference>
<dbReference type="SUPFAM" id="SSF54403">
    <property type="entry name" value="Cystatin/monellin"/>
    <property type="match status" value="1"/>
</dbReference>
<reference evidence="5" key="1">
    <citation type="submission" date="2020-07" db="EMBL/GenBank/DDBJ databases">
        <title>Genome sequence and genetic diversity analysis of an under-domesticated orphan crop, white fonio (Digitaria exilis).</title>
        <authorList>
            <person name="Bennetzen J.L."/>
            <person name="Chen S."/>
            <person name="Ma X."/>
            <person name="Wang X."/>
            <person name="Yssel A.E.J."/>
            <person name="Chaluvadi S.R."/>
            <person name="Johnson M."/>
            <person name="Gangashetty P."/>
            <person name="Hamidou F."/>
            <person name="Sanogo M.D."/>
            <person name="Zwaenepoel A."/>
            <person name="Wallace J."/>
            <person name="Van De Peer Y."/>
            <person name="Van Deynze A."/>
        </authorList>
    </citation>
    <scope>NUCLEOTIDE SEQUENCE</scope>
    <source>
        <tissue evidence="5">Leaves</tissue>
    </source>
</reference>
<dbReference type="GO" id="GO:0004869">
    <property type="term" value="F:cysteine-type endopeptidase inhibitor activity"/>
    <property type="evidence" value="ECO:0007669"/>
    <property type="project" value="UniProtKB-KW"/>
</dbReference>
<evidence type="ECO:0000256" key="3">
    <source>
        <dbReference type="ARBA" id="ARBA00022704"/>
    </source>
</evidence>
<keyword evidence="2" id="KW-0646">Protease inhibitor</keyword>
<evidence type="ECO:0000256" key="2">
    <source>
        <dbReference type="ARBA" id="ARBA00022690"/>
    </source>
</evidence>
<keyword evidence="3" id="KW-0789">Thiol protease inhibitor</keyword>
<evidence type="ECO:0000313" key="5">
    <source>
        <dbReference type="EMBL" id="KAF8664573.1"/>
    </source>
</evidence>